<dbReference type="PRINTS" id="PR01217">
    <property type="entry name" value="PRICHEXTENSN"/>
</dbReference>
<evidence type="ECO:0000256" key="6">
    <source>
        <dbReference type="SAM" id="MobiDB-lite"/>
    </source>
</evidence>
<evidence type="ECO:0000259" key="8">
    <source>
        <dbReference type="PROSITE" id="PS51935"/>
    </source>
</evidence>
<feature type="region of interest" description="Disordered" evidence="6">
    <location>
        <begin position="34"/>
        <end position="88"/>
    </location>
</feature>
<feature type="coiled-coil region" evidence="5">
    <location>
        <begin position="122"/>
        <end position="149"/>
    </location>
</feature>
<evidence type="ECO:0000256" key="7">
    <source>
        <dbReference type="SAM" id="SignalP"/>
    </source>
</evidence>
<feature type="region of interest" description="Disordered" evidence="6">
    <location>
        <begin position="402"/>
        <end position="517"/>
    </location>
</feature>
<dbReference type="PANTHER" id="PTHR47359">
    <property type="entry name" value="PEPTIDOGLYCAN DL-ENDOPEPTIDASE CWLO"/>
    <property type="match status" value="1"/>
</dbReference>
<dbReference type="GO" id="GO:0006508">
    <property type="term" value="P:proteolysis"/>
    <property type="evidence" value="ECO:0007669"/>
    <property type="project" value="UniProtKB-KW"/>
</dbReference>
<feature type="compositionally biased region" description="Pro residues" evidence="6">
    <location>
        <begin position="456"/>
        <end position="479"/>
    </location>
</feature>
<comment type="similarity">
    <text evidence="1">Belongs to the peptidase C40 family.</text>
</comment>
<keyword evidence="2" id="KW-0645">Protease</keyword>
<gene>
    <name evidence="9" type="ORF">G3561_01310</name>
    <name evidence="10" type="ORF">GCE86_27240</name>
</gene>
<evidence type="ECO:0000256" key="4">
    <source>
        <dbReference type="ARBA" id="ARBA00022807"/>
    </source>
</evidence>
<name>A0AAJ2ZB03_9ACTN</name>
<reference evidence="10 11" key="1">
    <citation type="submission" date="2019-10" db="EMBL/GenBank/DDBJ databases">
        <title>Genome Sequence of Micromonospora terminaliae DSM 101760.</title>
        <authorList>
            <person name="Guo L."/>
        </authorList>
    </citation>
    <scope>NUCLEOTIDE SEQUENCE [LARGE SCALE GENOMIC DNA]</scope>
    <source>
        <strain evidence="10 11">DSM 101760</strain>
    </source>
</reference>
<keyword evidence="7" id="KW-0732">Signal</keyword>
<keyword evidence="5" id="KW-0175">Coiled coil</keyword>
<dbReference type="InterPro" id="IPR051794">
    <property type="entry name" value="PG_Endopeptidase_C40"/>
</dbReference>
<feature type="signal peptide" evidence="7">
    <location>
        <begin position="1"/>
        <end position="29"/>
    </location>
</feature>
<evidence type="ECO:0000313" key="10">
    <source>
        <dbReference type="EMBL" id="QGL51595.1"/>
    </source>
</evidence>
<dbReference type="AlphaFoldDB" id="A0AAJ2ZB03"/>
<dbReference type="Pfam" id="PF00877">
    <property type="entry name" value="NLPC_P60"/>
    <property type="match status" value="1"/>
</dbReference>
<keyword evidence="11" id="KW-1185">Reference proteome</keyword>
<evidence type="ECO:0000313" key="9">
    <source>
        <dbReference type="EMBL" id="NES26196.1"/>
    </source>
</evidence>
<evidence type="ECO:0000256" key="2">
    <source>
        <dbReference type="ARBA" id="ARBA00022670"/>
    </source>
</evidence>
<feature type="compositionally biased region" description="Pro residues" evidence="6">
    <location>
        <begin position="404"/>
        <end position="423"/>
    </location>
</feature>
<organism evidence="9 12">
    <name type="scientific">Micromonospora terminaliae</name>
    <dbReference type="NCBI Taxonomy" id="1914461"/>
    <lineage>
        <taxon>Bacteria</taxon>
        <taxon>Bacillati</taxon>
        <taxon>Actinomycetota</taxon>
        <taxon>Actinomycetes</taxon>
        <taxon>Micromonosporales</taxon>
        <taxon>Micromonosporaceae</taxon>
        <taxon>Micromonospora</taxon>
    </lineage>
</organism>
<dbReference type="InterPro" id="IPR000064">
    <property type="entry name" value="NLP_P60_dom"/>
</dbReference>
<feature type="compositionally biased region" description="Low complexity" evidence="6">
    <location>
        <begin position="424"/>
        <end position="455"/>
    </location>
</feature>
<dbReference type="Proteomes" id="UP000477779">
    <property type="component" value="Unassembled WGS sequence"/>
</dbReference>
<dbReference type="EMBL" id="JAAHBZ010000001">
    <property type="protein sequence ID" value="NES26196.1"/>
    <property type="molecule type" value="Genomic_DNA"/>
</dbReference>
<dbReference type="GO" id="GO:0008234">
    <property type="term" value="F:cysteine-type peptidase activity"/>
    <property type="evidence" value="ECO:0007669"/>
    <property type="project" value="UniProtKB-KW"/>
</dbReference>
<evidence type="ECO:0000313" key="11">
    <source>
        <dbReference type="Proteomes" id="UP000402241"/>
    </source>
</evidence>
<evidence type="ECO:0000256" key="3">
    <source>
        <dbReference type="ARBA" id="ARBA00022801"/>
    </source>
</evidence>
<evidence type="ECO:0000313" key="12">
    <source>
        <dbReference type="Proteomes" id="UP000477779"/>
    </source>
</evidence>
<feature type="compositionally biased region" description="Low complexity" evidence="6">
    <location>
        <begin position="480"/>
        <end position="517"/>
    </location>
</feature>
<accession>A0AAJ2ZB03</accession>
<feature type="chain" id="PRO_5042615351" evidence="7">
    <location>
        <begin position="30"/>
        <end position="517"/>
    </location>
</feature>
<sequence>MISPVLRPALWSALLGAVAAAALATPAWADPLPDTVPSTGSRPQVAGTLQLPTVPGAVPGLPGTVPGAPGRTPGLPGTTPAVTNPADGPLIAQINQADAQVAQLGDTLLSVKGERDTAQADLTLAATRLKEAQDALLRAQENAKAAAADAVKADAALPPGEFGASLRELANLQRITRGDKAEGTTTAVTGELARATAAEQVAREAHASAERRATEKAAEYTRVETDLHKQEATLLKLRKDNAAKLRDIERREDAAEQQLGSSYVVNQSVSGRVADPRALAAVRYALAQLGDPYLWAAEGPDRFDCSGLVLAAYQSAGYRGLPRVSRDQYYATRSRTVDPNALLPGDLLFFASSSSWTSIHHVAMYIGNGKMVEAPRTGDVVKISVVRWSRLYAATRVLGAVPAPATPAPTVPSTPPTTPPATPSKPGSTPKPTKTATPKPTKTATPKPTPSTSSPTPTPSTAPSTTTPPPPTSAPPSPTDSPTSAPTSTAGADPTGDAAEPTGSSAESTSASPSATD</sequence>
<dbReference type="EMBL" id="CP045309">
    <property type="protein sequence ID" value="QGL51595.1"/>
    <property type="molecule type" value="Genomic_DNA"/>
</dbReference>
<feature type="domain" description="NlpC/P60" evidence="8">
    <location>
        <begin position="275"/>
        <end position="404"/>
    </location>
</feature>
<proteinExistence type="inferred from homology"/>
<keyword evidence="4" id="KW-0788">Thiol protease</keyword>
<dbReference type="Gene3D" id="3.90.1720.10">
    <property type="entry name" value="endopeptidase domain like (from Nostoc punctiforme)"/>
    <property type="match status" value="1"/>
</dbReference>
<dbReference type="InterPro" id="IPR038765">
    <property type="entry name" value="Papain-like_cys_pep_sf"/>
</dbReference>
<dbReference type="Proteomes" id="UP000402241">
    <property type="component" value="Chromosome"/>
</dbReference>
<evidence type="ECO:0000256" key="1">
    <source>
        <dbReference type="ARBA" id="ARBA00007074"/>
    </source>
</evidence>
<evidence type="ECO:0000256" key="5">
    <source>
        <dbReference type="SAM" id="Coils"/>
    </source>
</evidence>
<dbReference type="SUPFAM" id="SSF54001">
    <property type="entry name" value="Cysteine proteinases"/>
    <property type="match status" value="1"/>
</dbReference>
<dbReference type="PROSITE" id="PS51935">
    <property type="entry name" value="NLPC_P60"/>
    <property type="match status" value="1"/>
</dbReference>
<reference evidence="9 12" key="2">
    <citation type="submission" date="2020-02" db="EMBL/GenBank/DDBJ databases">
        <title>WGS of Micromonospora spp. isolated from hot spring.</title>
        <authorList>
            <person name="Thawai C."/>
        </authorList>
    </citation>
    <scope>NUCLEOTIDE SEQUENCE [LARGE SCALE GENOMIC DNA]</scope>
    <source>
        <strain evidence="9 12">TMS7</strain>
    </source>
</reference>
<protein>
    <submittedName>
        <fullName evidence="9">NlpC/P60 family protein</fullName>
    </submittedName>
</protein>
<dbReference type="PANTHER" id="PTHR47359:SF3">
    <property type="entry name" value="NLP_P60 DOMAIN-CONTAINING PROTEIN-RELATED"/>
    <property type="match status" value="1"/>
</dbReference>
<keyword evidence="3" id="KW-0378">Hydrolase</keyword>
<feature type="compositionally biased region" description="Low complexity" evidence="6">
    <location>
        <begin position="66"/>
        <end position="80"/>
    </location>
</feature>